<dbReference type="Pfam" id="PF04134">
    <property type="entry name" value="DCC1-like"/>
    <property type="match status" value="1"/>
</dbReference>
<protein>
    <submittedName>
        <fullName evidence="1">Thiol-disulfide oxidoreductase DCC family protein</fullName>
    </submittedName>
</protein>
<dbReference type="RefSeq" id="WP_305993072.1">
    <property type="nucleotide sequence ID" value="NZ_JAVAMP010000009.1"/>
</dbReference>
<evidence type="ECO:0000313" key="2">
    <source>
        <dbReference type="Proteomes" id="UP001231941"/>
    </source>
</evidence>
<dbReference type="InterPro" id="IPR007263">
    <property type="entry name" value="DCC1-like"/>
</dbReference>
<reference evidence="1 2" key="1">
    <citation type="submission" date="2023-08" db="EMBL/GenBank/DDBJ databases">
        <authorList>
            <person name="Park J.-S."/>
        </authorList>
    </citation>
    <scope>NUCLEOTIDE SEQUENCE [LARGE SCALE GENOMIC DNA]</scope>
    <source>
        <strain evidence="1 2">2205SS18-9</strain>
    </source>
</reference>
<sequence>MNKSSILLFDGECNLCNSTVQFILPRDSKGDIKFASLQSETGQKLLEKYNLNADQMDTVVLIENGRAFTKSTAALRICLHLKKCWPILFGITIIPKLLRDVVYDWIAKNRYKWFGKKDQCMIPKKEFKNRFLN</sequence>
<proteinExistence type="predicted"/>
<accession>A0ABT9J2G3</accession>
<comment type="caution">
    <text evidence="1">The sequence shown here is derived from an EMBL/GenBank/DDBJ whole genome shotgun (WGS) entry which is preliminary data.</text>
</comment>
<dbReference type="PANTHER" id="PTHR33639:SF2">
    <property type="entry name" value="DUF393 DOMAIN-CONTAINING PROTEIN"/>
    <property type="match status" value="1"/>
</dbReference>
<name>A0ABT9J2G3_9BACL</name>
<organism evidence="1 2">
    <name type="scientific">Chengkuizengella axinellae</name>
    <dbReference type="NCBI Taxonomy" id="3064388"/>
    <lineage>
        <taxon>Bacteria</taxon>
        <taxon>Bacillati</taxon>
        <taxon>Bacillota</taxon>
        <taxon>Bacilli</taxon>
        <taxon>Bacillales</taxon>
        <taxon>Paenibacillaceae</taxon>
        <taxon>Chengkuizengella</taxon>
    </lineage>
</organism>
<dbReference type="InterPro" id="IPR052927">
    <property type="entry name" value="DCC_oxidoreductase"/>
</dbReference>
<evidence type="ECO:0000313" key="1">
    <source>
        <dbReference type="EMBL" id="MDP5275763.1"/>
    </source>
</evidence>
<dbReference type="PANTHER" id="PTHR33639">
    <property type="entry name" value="THIOL-DISULFIDE OXIDOREDUCTASE DCC"/>
    <property type="match status" value="1"/>
</dbReference>
<gene>
    <name evidence="1" type="ORF">Q5Y73_16760</name>
</gene>
<dbReference type="Proteomes" id="UP001231941">
    <property type="component" value="Unassembled WGS sequence"/>
</dbReference>
<keyword evidence="2" id="KW-1185">Reference proteome</keyword>
<dbReference type="EMBL" id="JAVAMP010000009">
    <property type="protein sequence ID" value="MDP5275763.1"/>
    <property type="molecule type" value="Genomic_DNA"/>
</dbReference>